<gene>
    <name evidence="2" type="ORF">GIB67_025159</name>
</gene>
<comment type="caution">
    <text evidence="2">The sequence shown here is derived from an EMBL/GenBank/DDBJ whole genome shotgun (WGS) entry which is preliminary data.</text>
</comment>
<feature type="chain" id="PRO_5029901014" evidence="1">
    <location>
        <begin position="24"/>
        <end position="211"/>
    </location>
</feature>
<sequence length="211" mass="24070">MKSTVTILLSLLLLSTSFPTINSFFSYNQLQTLTSLAHSLMNRVASLRATRGDFTGSERARRIAEKLEGGLGLWRGIWSMSWDYIRNYSWRDMETKEMFGAVSDMTQFLSALGELTQLESDKERATWFIGNYQRVFNISRSILQRLLKVFIKSGSLRELVLTLQREVEGGLIMDCLTLGSNDLKGLMQIIKDVASQFSSSNRSENGRWEEL</sequence>
<evidence type="ECO:0000256" key="1">
    <source>
        <dbReference type="SAM" id="SignalP"/>
    </source>
</evidence>
<protein>
    <submittedName>
        <fullName evidence="2">Uncharacterized protein</fullName>
    </submittedName>
</protein>
<keyword evidence="1" id="KW-0732">Signal</keyword>
<dbReference type="AlphaFoldDB" id="A0A7J7N819"/>
<evidence type="ECO:0000313" key="2">
    <source>
        <dbReference type="EMBL" id="KAF6163295.1"/>
    </source>
</evidence>
<feature type="signal peptide" evidence="1">
    <location>
        <begin position="1"/>
        <end position="23"/>
    </location>
</feature>
<evidence type="ECO:0000313" key="3">
    <source>
        <dbReference type="Proteomes" id="UP000541444"/>
    </source>
</evidence>
<proteinExistence type="predicted"/>
<reference evidence="2 3" key="1">
    <citation type="journal article" date="2020" name="IScience">
        <title>Genome Sequencing of the Endangered Kingdonia uniflora (Circaeasteraceae, Ranunculales) Reveals Potential Mechanisms of Evolutionary Specialization.</title>
        <authorList>
            <person name="Sun Y."/>
            <person name="Deng T."/>
            <person name="Zhang A."/>
            <person name="Moore M.J."/>
            <person name="Landis J.B."/>
            <person name="Lin N."/>
            <person name="Zhang H."/>
            <person name="Zhang X."/>
            <person name="Huang J."/>
            <person name="Zhang X."/>
            <person name="Sun H."/>
            <person name="Wang H."/>
        </authorList>
    </citation>
    <scope>NUCLEOTIDE SEQUENCE [LARGE SCALE GENOMIC DNA]</scope>
    <source>
        <strain evidence="2">TB1705</strain>
        <tissue evidence="2">Leaf</tissue>
    </source>
</reference>
<accession>A0A7J7N819</accession>
<dbReference type="EMBL" id="JACGCM010000999">
    <property type="protein sequence ID" value="KAF6163295.1"/>
    <property type="molecule type" value="Genomic_DNA"/>
</dbReference>
<dbReference type="PANTHER" id="PTHR36806">
    <property type="entry name" value="ADENINE PHOSPHORIBOSYLTRANSFERASE"/>
    <property type="match status" value="1"/>
</dbReference>
<name>A0A7J7N819_9MAGN</name>
<keyword evidence="3" id="KW-1185">Reference proteome</keyword>
<organism evidence="2 3">
    <name type="scientific">Kingdonia uniflora</name>
    <dbReference type="NCBI Taxonomy" id="39325"/>
    <lineage>
        <taxon>Eukaryota</taxon>
        <taxon>Viridiplantae</taxon>
        <taxon>Streptophyta</taxon>
        <taxon>Embryophyta</taxon>
        <taxon>Tracheophyta</taxon>
        <taxon>Spermatophyta</taxon>
        <taxon>Magnoliopsida</taxon>
        <taxon>Ranunculales</taxon>
        <taxon>Circaeasteraceae</taxon>
        <taxon>Kingdonia</taxon>
    </lineage>
</organism>
<dbReference type="OrthoDB" id="641593at2759"/>
<dbReference type="Proteomes" id="UP000541444">
    <property type="component" value="Unassembled WGS sequence"/>
</dbReference>